<evidence type="ECO:0000256" key="14">
    <source>
        <dbReference type="ARBA" id="ARBA00023098"/>
    </source>
</evidence>
<reference evidence="24 25" key="1">
    <citation type="submission" date="2018-05" db="EMBL/GenBank/DDBJ databases">
        <title>Genome sequencing and assembly of the regulated plant pathogen Lachnellula willkommii and related sister species for the development of diagnostic species identification markers.</title>
        <authorList>
            <person name="Giroux E."/>
            <person name="Bilodeau G."/>
        </authorList>
    </citation>
    <scope>NUCLEOTIDE SEQUENCE [LARGE SCALE GENOMIC DNA]</scope>
    <source>
        <strain evidence="24 25">CBS 172.35</strain>
    </source>
</reference>
<keyword evidence="4 23" id="KW-0444">Lipid biosynthesis</keyword>
<dbReference type="PROSITE" id="PS01017">
    <property type="entry name" value="STEROL_REDUCT_1"/>
    <property type="match status" value="1"/>
</dbReference>
<dbReference type="FunFam" id="1.20.120.1630:FF:000004">
    <property type="entry name" value="7-dehydrocholesterol reductase"/>
    <property type="match status" value="1"/>
</dbReference>
<dbReference type="Gene3D" id="1.20.120.1630">
    <property type="match status" value="1"/>
</dbReference>
<proteinExistence type="inferred from homology"/>
<dbReference type="AlphaFoldDB" id="A0A559MNB2"/>
<evidence type="ECO:0000256" key="4">
    <source>
        <dbReference type="ARBA" id="ARBA00022516"/>
    </source>
</evidence>
<keyword evidence="25" id="KW-1185">Reference proteome</keyword>
<keyword evidence="6 23" id="KW-0812">Transmembrane</keyword>
<keyword evidence="7" id="KW-0152">Cholesterol biosynthesis</keyword>
<dbReference type="InterPro" id="IPR001171">
    <property type="entry name" value="ERG24_DHCR-like"/>
</dbReference>
<evidence type="ECO:0000256" key="19">
    <source>
        <dbReference type="ARBA" id="ARBA00039984"/>
    </source>
</evidence>
<evidence type="ECO:0000256" key="7">
    <source>
        <dbReference type="ARBA" id="ARBA00022778"/>
    </source>
</evidence>
<dbReference type="PANTHER" id="PTHR21257">
    <property type="entry name" value="DELTA(14)-STEROL REDUCTASE"/>
    <property type="match status" value="1"/>
</dbReference>
<feature type="transmembrane region" description="Helical" evidence="23">
    <location>
        <begin position="310"/>
        <end position="328"/>
    </location>
</feature>
<comment type="catalytic activity">
    <reaction evidence="21">
        <text>cholesterol + NADP(+) = 7-dehydrocholesterol + NADPH + H(+)</text>
        <dbReference type="Rhea" id="RHEA:23984"/>
        <dbReference type="ChEBI" id="CHEBI:15378"/>
        <dbReference type="ChEBI" id="CHEBI:16113"/>
        <dbReference type="ChEBI" id="CHEBI:17759"/>
        <dbReference type="ChEBI" id="CHEBI:57783"/>
        <dbReference type="ChEBI" id="CHEBI:58349"/>
        <dbReference type="EC" id="1.3.1.21"/>
    </reaction>
    <physiologicalReaction direction="right-to-left" evidence="21">
        <dbReference type="Rhea" id="RHEA:23986"/>
    </physiologicalReaction>
</comment>
<keyword evidence="11 23" id="KW-1133">Transmembrane helix</keyword>
<keyword evidence="5" id="KW-0153">Cholesterol metabolism</keyword>
<evidence type="ECO:0000256" key="17">
    <source>
        <dbReference type="ARBA" id="ARBA00023221"/>
    </source>
</evidence>
<feature type="transmembrane region" description="Helical" evidence="23">
    <location>
        <begin position="421"/>
        <end position="449"/>
    </location>
</feature>
<evidence type="ECO:0000256" key="23">
    <source>
        <dbReference type="RuleBase" id="RU369120"/>
    </source>
</evidence>
<evidence type="ECO:0000256" key="11">
    <source>
        <dbReference type="ARBA" id="ARBA00022989"/>
    </source>
</evidence>
<evidence type="ECO:0000256" key="10">
    <source>
        <dbReference type="ARBA" id="ARBA00022955"/>
    </source>
</evidence>
<evidence type="ECO:0000256" key="16">
    <source>
        <dbReference type="ARBA" id="ARBA00023166"/>
    </source>
</evidence>
<gene>
    <name evidence="24" type="primary">dhcr7</name>
    <name evidence="24" type="ORF">LAWI1_G000237</name>
</gene>
<sequence length="483" mass="54650">MAELIFNDSPERMLVEKANISYRKVGRTLAGVVAGNNSRPRTYSQPNANWGRAHRPTWSASISCLGIIILSPLLVIFSWITLSQYQGSLLKSSVAMYADGPWQFVARHGPTPSLQAFGVYTAWVLTQSALYNYIPTRLSTGQLTPAGHLLQYRTNGLSAWVLTHIVIGLGVFFQVIDPAWIAKNWSGLIVAANSYGFLLSVFVYIKAYIAPTHEKDRKFSGSIIYDFYMGIEFNPRLGEFWDFKLFHNGRPGIVAWTLIDLSFAAWQYENLGYITNSMVVATILHATYVVDFYINEDWYLRTIDICHDHFGFYLGWGSVVWLPTMYTIQAQYLVYNPVSLPPLVAAGILATGLSGYVIFRSVNHQKDIVRRTNGECLIWGQPAGVLKCTYSTADGKQHQSLLLYTGWWGLSRHANYLGDLILSYSMCATCGVDNLLPWFYAIFMTILLLHRCKRAEQSCAVKYGKDWDTYCQKVRWTLIPGIY</sequence>
<name>A0A559MNB2_9HELO</name>
<dbReference type="GO" id="GO:0016132">
    <property type="term" value="P:brassinosteroid biosynthetic process"/>
    <property type="evidence" value="ECO:0007669"/>
    <property type="project" value="TreeGrafter"/>
</dbReference>
<keyword evidence="13 23" id="KW-0756">Sterol biosynthesis</keyword>
<dbReference type="EMBL" id="QGML01000009">
    <property type="protein sequence ID" value="TVY94443.1"/>
    <property type="molecule type" value="Genomic_DNA"/>
</dbReference>
<comment type="caution">
    <text evidence="24">The sequence shown here is derived from an EMBL/GenBank/DDBJ whole genome shotgun (WGS) entry which is preliminary data.</text>
</comment>
<comment type="catalytic activity">
    <reaction evidence="22">
        <text>7-dehydrodesmosterol + NADPH + H(+) = desmosterol + NADP(+)</text>
        <dbReference type="Rhea" id="RHEA:46740"/>
        <dbReference type="ChEBI" id="CHEBI:15378"/>
        <dbReference type="ChEBI" id="CHEBI:17737"/>
        <dbReference type="ChEBI" id="CHEBI:27910"/>
        <dbReference type="ChEBI" id="CHEBI:57783"/>
        <dbReference type="ChEBI" id="CHEBI:58349"/>
    </reaction>
    <physiologicalReaction direction="left-to-right" evidence="22">
        <dbReference type="Rhea" id="RHEA:46741"/>
    </physiologicalReaction>
</comment>
<dbReference type="GO" id="GO:0006695">
    <property type="term" value="P:cholesterol biosynthetic process"/>
    <property type="evidence" value="ECO:0007669"/>
    <property type="project" value="UniProtKB-KW"/>
</dbReference>
<keyword evidence="8" id="KW-0256">Endoplasmic reticulum</keyword>
<evidence type="ECO:0000256" key="8">
    <source>
        <dbReference type="ARBA" id="ARBA00022824"/>
    </source>
</evidence>
<keyword evidence="9" id="KW-0521">NADP</keyword>
<accession>A0A559MNB2</accession>
<evidence type="ECO:0000256" key="1">
    <source>
        <dbReference type="ARBA" id="ARBA00004477"/>
    </source>
</evidence>
<comment type="pathway">
    <text evidence="2">Steroid biosynthesis; cholesterol biosynthesis.</text>
</comment>
<dbReference type="EC" id="1.3.1.21" evidence="18"/>
<evidence type="ECO:0000256" key="13">
    <source>
        <dbReference type="ARBA" id="ARBA00023011"/>
    </source>
</evidence>
<comment type="subcellular location">
    <subcellularLocation>
        <location evidence="1">Endoplasmic reticulum membrane</location>
        <topology evidence="1">Multi-pass membrane protein</topology>
    </subcellularLocation>
</comment>
<keyword evidence="16 23" id="KW-1207">Sterol metabolism</keyword>
<keyword evidence="17 23" id="KW-0753">Steroid metabolism</keyword>
<feature type="transmembrane region" description="Helical" evidence="23">
    <location>
        <begin position="188"/>
        <end position="209"/>
    </location>
</feature>
<evidence type="ECO:0000256" key="21">
    <source>
        <dbReference type="ARBA" id="ARBA00047795"/>
    </source>
</evidence>
<dbReference type="Proteomes" id="UP000315522">
    <property type="component" value="Unassembled WGS sequence"/>
</dbReference>
<evidence type="ECO:0000256" key="3">
    <source>
        <dbReference type="ARBA" id="ARBA00005402"/>
    </source>
</evidence>
<keyword evidence="12 23" id="KW-0560">Oxidoreductase</keyword>
<evidence type="ECO:0000256" key="5">
    <source>
        <dbReference type="ARBA" id="ARBA00022548"/>
    </source>
</evidence>
<evidence type="ECO:0000313" key="25">
    <source>
        <dbReference type="Proteomes" id="UP000315522"/>
    </source>
</evidence>
<keyword evidence="14 23" id="KW-0443">Lipid metabolism</keyword>
<feature type="transmembrane region" description="Helical" evidence="23">
    <location>
        <begin position="157"/>
        <end position="176"/>
    </location>
</feature>
<protein>
    <recommendedName>
        <fullName evidence="19">7-dehydrocholesterol reductase</fullName>
        <ecNumber evidence="18">1.3.1.21</ecNumber>
    </recommendedName>
    <alternativeName>
        <fullName evidence="20">Sterol Delta(7)-reductase</fullName>
    </alternativeName>
</protein>
<dbReference type="Pfam" id="PF01222">
    <property type="entry name" value="ERG4_ERG24"/>
    <property type="match status" value="1"/>
</dbReference>
<evidence type="ECO:0000256" key="2">
    <source>
        <dbReference type="ARBA" id="ARBA00004770"/>
    </source>
</evidence>
<dbReference type="GO" id="GO:0005789">
    <property type="term" value="C:endoplasmic reticulum membrane"/>
    <property type="evidence" value="ECO:0007669"/>
    <property type="project" value="UniProtKB-SubCell"/>
</dbReference>
<evidence type="ECO:0000313" key="24">
    <source>
        <dbReference type="EMBL" id="TVY94443.1"/>
    </source>
</evidence>
<evidence type="ECO:0000256" key="15">
    <source>
        <dbReference type="ARBA" id="ARBA00023136"/>
    </source>
</evidence>
<evidence type="ECO:0000256" key="9">
    <source>
        <dbReference type="ARBA" id="ARBA00022857"/>
    </source>
</evidence>
<comment type="caution">
    <text evidence="23">Lacks conserved residue(s) required for the propagation of feature annotation.</text>
</comment>
<dbReference type="InterPro" id="IPR018083">
    <property type="entry name" value="Sterol_reductase_CS"/>
</dbReference>
<feature type="transmembrane region" description="Helical" evidence="23">
    <location>
        <begin position="58"/>
        <end position="82"/>
    </location>
</feature>
<organism evidence="24 25">
    <name type="scientific">Lachnellula willkommii</name>
    <dbReference type="NCBI Taxonomy" id="215461"/>
    <lineage>
        <taxon>Eukaryota</taxon>
        <taxon>Fungi</taxon>
        <taxon>Dikarya</taxon>
        <taxon>Ascomycota</taxon>
        <taxon>Pezizomycotina</taxon>
        <taxon>Leotiomycetes</taxon>
        <taxon>Helotiales</taxon>
        <taxon>Lachnaceae</taxon>
        <taxon>Lachnellula</taxon>
    </lineage>
</organism>
<comment type="similarity">
    <text evidence="3 23">Belongs to the ERG4/ERG24 family.</text>
</comment>
<dbReference type="GO" id="GO:0047598">
    <property type="term" value="F:7-dehydrocholesterol reductase activity"/>
    <property type="evidence" value="ECO:0007669"/>
    <property type="project" value="UniProtKB-EC"/>
</dbReference>
<evidence type="ECO:0000256" key="20">
    <source>
        <dbReference type="ARBA" id="ARBA00042688"/>
    </source>
</evidence>
<evidence type="ECO:0000256" key="18">
    <source>
        <dbReference type="ARBA" id="ARBA00038851"/>
    </source>
</evidence>
<dbReference type="PANTHER" id="PTHR21257:SF38">
    <property type="entry name" value="7-DEHYDROCHOLESTEROL REDUCTASE"/>
    <property type="match status" value="1"/>
</dbReference>
<keyword evidence="15 23" id="KW-0472">Membrane</keyword>
<evidence type="ECO:0000256" key="12">
    <source>
        <dbReference type="ARBA" id="ARBA00023002"/>
    </source>
</evidence>
<keyword evidence="10 23" id="KW-0752">Steroid biosynthesis</keyword>
<feature type="transmembrane region" description="Helical" evidence="23">
    <location>
        <begin position="340"/>
        <end position="359"/>
    </location>
</feature>
<evidence type="ECO:0000256" key="6">
    <source>
        <dbReference type="ARBA" id="ARBA00022692"/>
    </source>
</evidence>
<evidence type="ECO:0000256" key="22">
    <source>
        <dbReference type="ARBA" id="ARBA00047826"/>
    </source>
</evidence>